<feature type="compositionally biased region" description="Basic and acidic residues" evidence="1">
    <location>
        <begin position="47"/>
        <end position="60"/>
    </location>
</feature>
<sequence>ATNALPPFGRPPARRPASRVRCGCATGQADARIRHGRGPGPRARGRPARDQGRKGCSGRDPRHRPRPAV</sequence>
<evidence type="ECO:0000313" key="2">
    <source>
        <dbReference type="EMBL" id="CAA9336263.1"/>
    </source>
</evidence>
<reference evidence="2" key="1">
    <citation type="submission" date="2020-02" db="EMBL/GenBank/DDBJ databases">
        <authorList>
            <person name="Meier V. D."/>
        </authorList>
    </citation>
    <scope>NUCLEOTIDE SEQUENCE</scope>
    <source>
        <strain evidence="2">AVDCRST_MAG68</strain>
    </source>
</reference>
<dbReference type="EMBL" id="CADCTW010000133">
    <property type="protein sequence ID" value="CAA9336263.1"/>
    <property type="molecule type" value="Genomic_DNA"/>
</dbReference>
<proteinExistence type="predicted"/>
<gene>
    <name evidence="2" type="ORF">AVDCRST_MAG68-3377</name>
</gene>
<dbReference type="AlphaFoldDB" id="A0A6J4LMF8"/>
<feature type="non-terminal residue" evidence="2">
    <location>
        <position position="1"/>
    </location>
</feature>
<feature type="non-terminal residue" evidence="2">
    <location>
        <position position="69"/>
    </location>
</feature>
<accession>A0A6J4LMF8</accession>
<evidence type="ECO:0000256" key="1">
    <source>
        <dbReference type="SAM" id="MobiDB-lite"/>
    </source>
</evidence>
<organism evidence="2">
    <name type="scientific">uncultured Gemmatimonadota bacterium</name>
    <dbReference type="NCBI Taxonomy" id="203437"/>
    <lineage>
        <taxon>Bacteria</taxon>
        <taxon>Pseudomonadati</taxon>
        <taxon>Gemmatimonadota</taxon>
        <taxon>environmental samples</taxon>
    </lineage>
</organism>
<protein>
    <submittedName>
        <fullName evidence="2">Uncharacterized protein</fullName>
    </submittedName>
</protein>
<name>A0A6J4LMF8_9BACT</name>
<feature type="region of interest" description="Disordered" evidence="1">
    <location>
        <begin position="1"/>
        <end position="69"/>
    </location>
</feature>